<name>A0A157ZI61_9BURK</name>
<dbReference type="Pfam" id="PF00512">
    <property type="entry name" value="HisKA"/>
    <property type="match status" value="1"/>
</dbReference>
<dbReference type="InterPro" id="IPR003661">
    <property type="entry name" value="HisK_dim/P_dom"/>
</dbReference>
<dbReference type="PROSITE" id="PS50109">
    <property type="entry name" value="HIS_KIN"/>
    <property type="match status" value="1"/>
</dbReference>
<dbReference type="Gene3D" id="1.10.287.130">
    <property type="match status" value="1"/>
</dbReference>
<dbReference type="PANTHER" id="PTHR43547">
    <property type="entry name" value="TWO-COMPONENT HISTIDINE KINASE"/>
    <property type="match status" value="1"/>
</dbReference>
<dbReference type="InterPro" id="IPR000014">
    <property type="entry name" value="PAS"/>
</dbReference>
<evidence type="ECO:0000259" key="9">
    <source>
        <dbReference type="PROSITE" id="PS50110"/>
    </source>
</evidence>
<dbReference type="FunFam" id="1.10.287.130:FF:000001">
    <property type="entry name" value="Two-component sensor histidine kinase"/>
    <property type="match status" value="1"/>
</dbReference>
<evidence type="ECO:0000256" key="5">
    <source>
        <dbReference type="ARBA" id="ARBA00022777"/>
    </source>
</evidence>
<evidence type="ECO:0000256" key="7">
    <source>
        <dbReference type="PROSITE-ProRule" id="PRU00169"/>
    </source>
</evidence>
<dbReference type="RefSeq" id="WP_062601959.1">
    <property type="nucleotide sequence ID" value="NZ_FCOX02000002.1"/>
</dbReference>
<dbReference type="PROSITE" id="PS50113">
    <property type="entry name" value="PAC"/>
    <property type="match status" value="1"/>
</dbReference>
<evidence type="ECO:0000256" key="3">
    <source>
        <dbReference type="ARBA" id="ARBA00022553"/>
    </source>
</evidence>
<keyword evidence="6" id="KW-0902">Two-component regulatory system</keyword>
<dbReference type="SMART" id="SM00448">
    <property type="entry name" value="REC"/>
    <property type="match status" value="1"/>
</dbReference>
<dbReference type="Gene3D" id="3.30.565.10">
    <property type="entry name" value="Histidine kinase-like ATPase, C-terminal domain"/>
    <property type="match status" value="1"/>
</dbReference>
<comment type="caution">
    <text evidence="11">The sequence shown here is derived from an EMBL/GenBank/DDBJ whole genome shotgun (WGS) entry which is preliminary data.</text>
</comment>
<evidence type="ECO:0000259" key="8">
    <source>
        <dbReference type="PROSITE" id="PS50109"/>
    </source>
</evidence>
<dbReference type="Gene3D" id="3.30.450.40">
    <property type="match status" value="1"/>
</dbReference>
<dbReference type="SUPFAM" id="SSF47384">
    <property type="entry name" value="Homodimeric domain of signal transducing histidine kinase"/>
    <property type="match status" value="1"/>
</dbReference>
<dbReference type="InterPro" id="IPR001789">
    <property type="entry name" value="Sig_transdc_resp-reg_receiver"/>
</dbReference>
<dbReference type="SMART" id="SM00387">
    <property type="entry name" value="HATPase_c"/>
    <property type="match status" value="1"/>
</dbReference>
<dbReference type="PRINTS" id="PR00344">
    <property type="entry name" value="BCTRLSENSOR"/>
</dbReference>
<dbReference type="SUPFAM" id="SSF52172">
    <property type="entry name" value="CheY-like"/>
    <property type="match status" value="1"/>
</dbReference>
<dbReference type="InterPro" id="IPR013655">
    <property type="entry name" value="PAS_fold_3"/>
</dbReference>
<dbReference type="EMBL" id="FCOX02000002">
    <property type="protein sequence ID" value="SAK44627.1"/>
    <property type="molecule type" value="Genomic_DNA"/>
</dbReference>
<dbReference type="SMART" id="SM00388">
    <property type="entry name" value="HisKA"/>
    <property type="match status" value="1"/>
</dbReference>
<protein>
    <recommendedName>
        <fullName evidence="2">histidine kinase</fullName>
        <ecNumber evidence="2">2.7.13.3</ecNumber>
    </recommendedName>
</protein>
<dbReference type="InterPro" id="IPR003594">
    <property type="entry name" value="HATPase_dom"/>
</dbReference>
<evidence type="ECO:0000256" key="2">
    <source>
        <dbReference type="ARBA" id="ARBA00012438"/>
    </source>
</evidence>
<dbReference type="InterPro" id="IPR005467">
    <property type="entry name" value="His_kinase_dom"/>
</dbReference>
<dbReference type="Pfam" id="PF13185">
    <property type="entry name" value="GAF_2"/>
    <property type="match status" value="1"/>
</dbReference>
<dbReference type="NCBIfam" id="TIGR00229">
    <property type="entry name" value="sensory_box"/>
    <property type="match status" value="1"/>
</dbReference>
<dbReference type="InterPro" id="IPR011006">
    <property type="entry name" value="CheY-like_superfamily"/>
</dbReference>
<evidence type="ECO:0000259" key="10">
    <source>
        <dbReference type="PROSITE" id="PS50113"/>
    </source>
</evidence>
<feature type="modified residue" description="4-aspartylphosphate" evidence="7">
    <location>
        <position position="638"/>
    </location>
</feature>
<dbReference type="InterPro" id="IPR036097">
    <property type="entry name" value="HisK_dim/P_sf"/>
</dbReference>
<evidence type="ECO:0000256" key="1">
    <source>
        <dbReference type="ARBA" id="ARBA00000085"/>
    </source>
</evidence>
<dbReference type="Pfam" id="PF02518">
    <property type="entry name" value="HATPase_c"/>
    <property type="match status" value="1"/>
</dbReference>
<dbReference type="PANTHER" id="PTHR43547:SF2">
    <property type="entry name" value="HYBRID SIGNAL TRANSDUCTION HISTIDINE KINASE C"/>
    <property type="match status" value="1"/>
</dbReference>
<dbReference type="InterPro" id="IPR029016">
    <property type="entry name" value="GAF-like_dom_sf"/>
</dbReference>
<proteinExistence type="predicted"/>
<sequence length="711" mass="77223">MKPLANDSPAPLALSRSALQTESQQDVIDLLQADLSESRVLHELCLHLLVNQDAAGFYQRTVDAAKDLLRADFGSLQLLSQREDGSEVLQLIAQHGFTPLARERWREVNADSATSCGAAWARSERVVIPDIEDSELVRGTIDYMIFRETGIRAMQTTPLRSRSGVLLGMLSTHWRTVHEPDVKQLRLLDVIARQAADLVERAVQEEALRVSESRFRALVTSASYSVYRMSADWTSMRALDGRGFLADTLSDSEEWLDTYIHSDDQPAVLRAIDAAISSQGLFELEHRVLRADGSFGWTLSRAVPIFDSAGQLTEWFGAASDVTARKDAERALRESEARLIEADRMKDRFLATLAHELRNPLAPIRNGLQILRVSRNAEQAGNVLSMLDRQVDHMVRLVDDLMEVARVTSGALELQRDRLDLADALKAALELSRPAVEAGGHALQVCFAPERLIVDGDGVRLAQVFSNLINNAAKYSPTPGLIQVSLGSEGGTAVVRVTDHGIGISAGDQARLFTLFGRLRQSAGIGDGLGVGLALAKHLVEMHGGAISVESEGVGSGSAFVVSLPLVTNDEAVMPDRTRAAVSACDGLRVMVIDDNRDAADSLGSVLNLLGCEASVFYGGAEALHAMDRVAPSLVLLDIGMPEMDGYAVARRIRASALHDTVMLVAVTGWGQAEDRMRTAQAGFDDHLVKPVDIEVLERVLSLAAQRIEAV</sequence>
<accession>A0A157ZI61</accession>
<feature type="domain" description="Histidine kinase" evidence="8">
    <location>
        <begin position="352"/>
        <end position="568"/>
    </location>
</feature>
<feature type="domain" description="PAC" evidence="10">
    <location>
        <begin position="282"/>
        <end position="334"/>
    </location>
</feature>
<dbReference type="Gene3D" id="3.40.50.2300">
    <property type="match status" value="1"/>
</dbReference>
<dbReference type="SMART" id="SM00065">
    <property type="entry name" value="GAF"/>
    <property type="match status" value="1"/>
</dbReference>
<dbReference type="Pfam" id="PF00072">
    <property type="entry name" value="Response_reg"/>
    <property type="match status" value="1"/>
</dbReference>
<evidence type="ECO:0000256" key="4">
    <source>
        <dbReference type="ARBA" id="ARBA00022679"/>
    </source>
</evidence>
<evidence type="ECO:0000313" key="12">
    <source>
        <dbReference type="Proteomes" id="UP000071859"/>
    </source>
</evidence>
<dbReference type="PROSITE" id="PS50110">
    <property type="entry name" value="RESPONSE_REGULATORY"/>
    <property type="match status" value="1"/>
</dbReference>
<dbReference type="CDD" id="cd00082">
    <property type="entry name" value="HisKA"/>
    <property type="match status" value="1"/>
</dbReference>
<dbReference type="CDD" id="cd17580">
    <property type="entry name" value="REC_2_DhkD-like"/>
    <property type="match status" value="1"/>
</dbReference>
<dbReference type="InterPro" id="IPR035965">
    <property type="entry name" value="PAS-like_dom_sf"/>
</dbReference>
<keyword evidence="4" id="KW-0808">Transferase</keyword>
<reference evidence="11" key="1">
    <citation type="submission" date="2016-01" db="EMBL/GenBank/DDBJ databases">
        <authorList>
            <person name="Peeters C."/>
        </authorList>
    </citation>
    <scope>NUCLEOTIDE SEQUENCE</scope>
    <source>
        <strain evidence="11">LMG 29321</strain>
    </source>
</reference>
<dbReference type="InterPro" id="IPR000700">
    <property type="entry name" value="PAS-assoc_C"/>
</dbReference>
<keyword evidence="5 11" id="KW-0418">Kinase</keyword>
<dbReference type="EC" id="2.7.13.3" evidence="2"/>
<evidence type="ECO:0000313" key="11">
    <source>
        <dbReference type="EMBL" id="SAK44627.1"/>
    </source>
</evidence>
<dbReference type="SUPFAM" id="SSF55874">
    <property type="entry name" value="ATPase domain of HSP90 chaperone/DNA topoisomerase II/histidine kinase"/>
    <property type="match status" value="1"/>
</dbReference>
<dbReference type="InterPro" id="IPR001610">
    <property type="entry name" value="PAC"/>
</dbReference>
<gene>
    <name evidence="11" type="ORF">AWB78_00530</name>
</gene>
<dbReference type="GO" id="GO:0000155">
    <property type="term" value="F:phosphorelay sensor kinase activity"/>
    <property type="evidence" value="ECO:0007669"/>
    <property type="project" value="InterPro"/>
</dbReference>
<dbReference type="OrthoDB" id="219325at2"/>
<dbReference type="SUPFAM" id="SSF55785">
    <property type="entry name" value="PYP-like sensor domain (PAS domain)"/>
    <property type="match status" value="1"/>
</dbReference>
<dbReference type="InterPro" id="IPR003018">
    <property type="entry name" value="GAF"/>
</dbReference>
<dbReference type="CDD" id="cd00130">
    <property type="entry name" value="PAS"/>
    <property type="match status" value="1"/>
</dbReference>
<feature type="domain" description="Response regulatory" evidence="9">
    <location>
        <begin position="589"/>
        <end position="705"/>
    </location>
</feature>
<keyword evidence="12" id="KW-1185">Reference proteome</keyword>
<dbReference type="AlphaFoldDB" id="A0A157ZI61"/>
<dbReference type="Proteomes" id="UP000071859">
    <property type="component" value="Unassembled WGS sequence"/>
</dbReference>
<dbReference type="InterPro" id="IPR004358">
    <property type="entry name" value="Sig_transdc_His_kin-like_C"/>
</dbReference>
<dbReference type="Gene3D" id="3.30.450.20">
    <property type="entry name" value="PAS domain"/>
    <property type="match status" value="1"/>
</dbReference>
<dbReference type="Pfam" id="PF08447">
    <property type="entry name" value="PAS_3"/>
    <property type="match status" value="1"/>
</dbReference>
<dbReference type="SMART" id="SM00086">
    <property type="entry name" value="PAC"/>
    <property type="match status" value="1"/>
</dbReference>
<dbReference type="InterPro" id="IPR036890">
    <property type="entry name" value="HATPase_C_sf"/>
</dbReference>
<dbReference type="SUPFAM" id="SSF55781">
    <property type="entry name" value="GAF domain-like"/>
    <property type="match status" value="1"/>
</dbReference>
<comment type="catalytic activity">
    <reaction evidence="1">
        <text>ATP + protein L-histidine = ADP + protein N-phospho-L-histidine.</text>
        <dbReference type="EC" id="2.7.13.3"/>
    </reaction>
</comment>
<keyword evidence="3 7" id="KW-0597">Phosphoprotein</keyword>
<organism evidence="11 12">
    <name type="scientific">Caballeronia calidae</name>
    <dbReference type="NCBI Taxonomy" id="1777139"/>
    <lineage>
        <taxon>Bacteria</taxon>
        <taxon>Pseudomonadati</taxon>
        <taxon>Pseudomonadota</taxon>
        <taxon>Betaproteobacteria</taxon>
        <taxon>Burkholderiales</taxon>
        <taxon>Burkholderiaceae</taxon>
        <taxon>Caballeronia</taxon>
    </lineage>
</organism>
<evidence type="ECO:0000256" key="6">
    <source>
        <dbReference type="ARBA" id="ARBA00023012"/>
    </source>
</evidence>